<keyword evidence="1" id="KW-0812">Transmembrane</keyword>
<organism evidence="2 3">
    <name type="scientific">Daphnia magna</name>
    <dbReference type="NCBI Taxonomy" id="35525"/>
    <lineage>
        <taxon>Eukaryota</taxon>
        <taxon>Metazoa</taxon>
        <taxon>Ecdysozoa</taxon>
        <taxon>Arthropoda</taxon>
        <taxon>Crustacea</taxon>
        <taxon>Branchiopoda</taxon>
        <taxon>Diplostraca</taxon>
        <taxon>Cladocera</taxon>
        <taxon>Anomopoda</taxon>
        <taxon>Daphniidae</taxon>
        <taxon>Daphnia</taxon>
    </lineage>
</organism>
<protein>
    <submittedName>
        <fullName evidence="2">Uncharacterized protein</fullName>
    </submittedName>
</protein>
<reference evidence="2 3" key="1">
    <citation type="submission" date="2016-03" db="EMBL/GenBank/DDBJ databases">
        <title>EvidentialGene: Evidence-directed Construction of Genes on Genomes.</title>
        <authorList>
            <person name="Gilbert D.G."/>
            <person name="Choi J.-H."/>
            <person name="Mockaitis K."/>
            <person name="Colbourne J."/>
            <person name="Pfrender M."/>
        </authorList>
    </citation>
    <scope>NUCLEOTIDE SEQUENCE [LARGE SCALE GENOMIC DNA]</scope>
    <source>
        <strain evidence="2 3">Xinb3</strain>
        <tissue evidence="2">Complete organism</tissue>
    </source>
</reference>
<evidence type="ECO:0000313" key="3">
    <source>
        <dbReference type="Proteomes" id="UP000076858"/>
    </source>
</evidence>
<feature type="transmembrane region" description="Helical" evidence="1">
    <location>
        <begin position="42"/>
        <end position="61"/>
    </location>
</feature>
<name>A0A164JPP6_9CRUS</name>
<evidence type="ECO:0000313" key="2">
    <source>
        <dbReference type="EMBL" id="KZS02534.1"/>
    </source>
</evidence>
<accession>A0A164JPP6</accession>
<sequence length="62" mass="6619">LRLLHRGVHGPLVSYSAIAPWIHGALMSLGAIAPWIHGALGAKHAITPWSVITILVCINYAI</sequence>
<evidence type="ECO:0000256" key="1">
    <source>
        <dbReference type="SAM" id="Phobius"/>
    </source>
</evidence>
<dbReference type="AlphaFoldDB" id="A0A164JPP6"/>
<feature type="transmembrane region" description="Helical" evidence="1">
    <location>
        <begin position="12"/>
        <end position="36"/>
    </location>
</feature>
<dbReference type="EMBL" id="LRGB01004148">
    <property type="protein sequence ID" value="KZS02534.1"/>
    <property type="molecule type" value="Genomic_DNA"/>
</dbReference>
<keyword evidence="1" id="KW-1133">Transmembrane helix</keyword>
<dbReference type="Proteomes" id="UP000076858">
    <property type="component" value="Unassembled WGS sequence"/>
</dbReference>
<feature type="non-terminal residue" evidence="2">
    <location>
        <position position="1"/>
    </location>
</feature>
<comment type="caution">
    <text evidence="2">The sequence shown here is derived from an EMBL/GenBank/DDBJ whole genome shotgun (WGS) entry which is preliminary data.</text>
</comment>
<proteinExistence type="predicted"/>
<keyword evidence="3" id="KW-1185">Reference proteome</keyword>
<keyword evidence="1" id="KW-0472">Membrane</keyword>
<gene>
    <name evidence="2" type="ORF">APZ42_000394</name>
</gene>